<gene>
    <name evidence="2" type="ORF">A3B56_02060</name>
</gene>
<dbReference type="EMBL" id="MGAU01000012">
    <property type="protein sequence ID" value="OGK55566.1"/>
    <property type="molecule type" value="Genomic_DNA"/>
</dbReference>
<keyword evidence="1" id="KW-1133">Transmembrane helix</keyword>
<evidence type="ECO:0000313" key="3">
    <source>
        <dbReference type="Proteomes" id="UP000178486"/>
    </source>
</evidence>
<dbReference type="Proteomes" id="UP000178486">
    <property type="component" value="Unassembled WGS sequence"/>
</dbReference>
<dbReference type="Gene3D" id="1.10.287.1260">
    <property type="match status" value="2"/>
</dbReference>
<name>A0A1F7JJ08_9BACT</name>
<accession>A0A1F7JJ08</accession>
<evidence type="ECO:0008006" key="4">
    <source>
        <dbReference type="Google" id="ProtNLM"/>
    </source>
</evidence>
<feature type="transmembrane region" description="Helical" evidence="1">
    <location>
        <begin position="25"/>
        <end position="46"/>
    </location>
</feature>
<keyword evidence="1" id="KW-0812">Transmembrane</keyword>
<sequence length="228" mass="24451">MNSVQTWGEVIGISLQDLWGRFINFLPAFLGAVLVFIVGWIIAGILGKVAEKVIKIIRVDQVVERLKAGEKFKNAGIELSVSKFFGELVKWFLVLVFLMAATDILGLDQVTGFLNDIINYLPNVVVATIILSVAVLVGNLVHRVVRSSTKAAGIMSASVLATLSKWSIVIFGLLAALIQLGIAVSLVNTIFIGIIAALSLAIGLSFGLGGRDEAAAVLKKLREEISKH</sequence>
<dbReference type="InterPro" id="IPR008910">
    <property type="entry name" value="MSC_TM_helix"/>
</dbReference>
<proteinExistence type="predicted"/>
<evidence type="ECO:0000313" key="2">
    <source>
        <dbReference type="EMBL" id="OGK55566.1"/>
    </source>
</evidence>
<feature type="transmembrane region" description="Helical" evidence="1">
    <location>
        <begin position="88"/>
        <end position="107"/>
    </location>
</feature>
<dbReference type="Pfam" id="PF05552">
    <property type="entry name" value="MS_channel_1st_1"/>
    <property type="match status" value="2"/>
</dbReference>
<comment type="caution">
    <text evidence="2">The sequence shown here is derived from an EMBL/GenBank/DDBJ whole genome shotgun (WGS) entry which is preliminary data.</text>
</comment>
<dbReference type="AlphaFoldDB" id="A0A1F7JJ08"/>
<protein>
    <recommendedName>
        <fullName evidence="4">Small-conductance mechanosensitive ion channel</fullName>
    </recommendedName>
</protein>
<feature type="transmembrane region" description="Helical" evidence="1">
    <location>
        <begin position="190"/>
        <end position="210"/>
    </location>
</feature>
<reference evidence="2 3" key="1">
    <citation type="journal article" date="2016" name="Nat. Commun.">
        <title>Thousands of microbial genomes shed light on interconnected biogeochemical processes in an aquifer system.</title>
        <authorList>
            <person name="Anantharaman K."/>
            <person name="Brown C.T."/>
            <person name="Hug L.A."/>
            <person name="Sharon I."/>
            <person name="Castelle C.J."/>
            <person name="Probst A.J."/>
            <person name="Thomas B.C."/>
            <person name="Singh A."/>
            <person name="Wilkins M.J."/>
            <person name="Karaoz U."/>
            <person name="Brodie E.L."/>
            <person name="Williams K.H."/>
            <person name="Hubbard S.S."/>
            <person name="Banfield J.F."/>
        </authorList>
    </citation>
    <scope>NUCLEOTIDE SEQUENCE [LARGE SCALE GENOMIC DNA]</scope>
</reference>
<feature type="transmembrane region" description="Helical" evidence="1">
    <location>
        <begin position="119"/>
        <end position="142"/>
    </location>
</feature>
<keyword evidence="1" id="KW-0472">Membrane</keyword>
<feature type="transmembrane region" description="Helical" evidence="1">
    <location>
        <begin position="163"/>
        <end position="184"/>
    </location>
</feature>
<organism evidence="2 3">
    <name type="scientific">Candidatus Roizmanbacteria bacterium RIFCSPLOWO2_01_FULL_45_11</name>
    <dbReference type="NCBI Taxonomy" id="1802070"/>
    <lineage>
        <taxon>Bacteria</taxon>
        <taxon>Candidatus Roizmaniibacteriota</taxon>
    </lineage>
</organism>
<evidence type="ECO:0000256" key="1">
    <source>
        <dbReference type="SAM" id="Phobius"/>
    </source>
</evidence>